<dbReference type="SMART" id="SM00343">
    <property type="entry name" value="ZnF_C2HC"/>
    <property type="match status" value="1"/>
</dbReference>
<accession>A0A0D2MAU0</accession>
<feature type="compositionally biased region" description="Pro residues" evidence="2">
    <location>
        <begin position="1"/>
        <end position="11"/>
    </location>
</feature>
<evidence type="ECO:0000256" key="1">
    <source>
        <dbReference type="PROSITE-ProRule" id="PRU00047"/>
    </source>
</evidence>
<evidence type="ECO:0000259" key="3">
    <source>
        <dbReference type="PROSITE" id="PS50158"/>
    </source>
</evidence>
<dbReference type="KEGG" id="mng:MNEG_9935"/>
<dbReference type="Gene3D" id="4.10.60.10">
    <property type="entry name" value="Zinc finger, CCHC-type"/>
    <property type="match status" value="1"/>
</dbReference>
<dbReference type="GeneID" id="25742810"/>
<feature type="compositionally biased region" description="Low complexity" evidence="2">
    <location>
        <begin position="53"/>
        <end position="63"/>
    </location>
</feature>
<feature type="region of interest" description="Disordered" evidence="2">
    <location>
        <begin position="172"/>
        <end position="249"/>
    </location>
</feature>
<keyword evidence="1" id="KW-0862">Zinc</keyword>
<dbReference type="RefSeq" id="XP_013897046.1">
    <property type="nucleotide sequence ID" value="XM_014041592.1"/>
</dbReference>
<sequence length="433" mass="43998">MSAPPLAPPLHTPAAGAASQGSVPLWTQPAAQESMGSQHSQGDGDGWERAPLAQQWQQEQAGGWRDLPFQQQQQQQQQQYYGRSMYSGGRGGGCGASFAGGGGGPGRGAPWGAFAAARGGGGRWGYGAPPPGRGYYGGGAGGGGYQQGPPNRNVTCYACGNVGHLSRDCPDASAGGPRGYNGSSGRNGSGLNGGGNFNGGGFNGGGRGAAGSGGGRFARGGSPQRNGRGGGNGGPPQWQREGGGWLVPLPDSTEHAVLAAAKARQSGPRTVWVMRGLPGSGKSTRAAEIAAAAAAEAAAGPTGDAHQGDKGGRGAGAAGKVWAIHSTDSYFVEEGSGQYVFDPSRLSEHHEANYSAFEGSLAAGVACVIVDNTNLQTWQFGRYVTAAWRAGYAVREEVVGAFDSESAATYAARCTHAVPLERILLMAQQWHRG</sequence>
<feature type="compositionally biased region" description="Gly residues" evidence="2">
    <location>
        <begin position="185"/>
        <end position="218"/>
    </location>
</feature>
<feature type="compositionally biased region" description="Polar residues" evidence="2">
    <location>
        <begin position="29"/>
        <end position="41"/>
    </location>
</feature>
<dbReference type="Pfam" id="PF13671">
    <property type="entry name" value="AAA_33"/>
    <property type="match status" value="1"/>
</dbReference>
<gene>
    <name evidence="4" type="ORF">MNEG_9935</name>
</gene>
<organism evidence="4 5">
    <name type="scientific">Monoraphidium neglectum</name>
    <dbReference type="NCBI Taxonomy" id="145388"/>
    <lineage>
        <taxon>Eukaryota</taxon>
        <taxon>Viridiplantae</taxon>
        <taxon>Chlorophyta</taxon>
        <taxon>core chlorophytes</taxon>
        <taxon>Chlorophyceae</taxon>
        <taxon>CS clade</taxon>
        <taxon>Sphaeropleales</taxon>
        <taxon>Selenastraceae</taxon>
        <taxon>Monoraphidium</taxon>
    </lineage>
</organism>
<name>A0A0D2MAU0_9CHLO</name>
<dbReference type="InterPro" id="IPR027417">
    <property type="entry name" value="P-loop_NTPase"/>
</dbReference>
<dbReference type="InterPro" id="IPR036875">
    <property type="entry name" value="Znf_CCHC_sf"/>
</dbReference>
<dbReference type="STRING" id="145388.A0A0D2MAU0"/>
<evidence type="ECO:0000256" key="2">
    <source>
        <dbReference type="SAM" id="MobiDB-lite"/>
    </source>
</evidence>
<dbReference type="OrthoDB" id="3231855at2759"/>
<dbReference type="GO" id="GO:0003676">
    <property type="term" value="F:nucleic acid binding"/>
    <property type="evidence" value="ECO:0007669"/>
    <property type="project" value="InterPro"/>
</dbReference>
<keyword evidence="1" id="KW-0479">Metal-binding</keyword>
<dbReference type="PANTHER" id="PTHR13308:SF40">
    <property type="entry name" value="NEDD4-BINDING PROTEIN 2-LIKE 1"/>
    <property type="match status" value="1"/>
</dbReference>
<dbReference type="AlphaFoldDB" id="A0A0D2MAU0"/>
<dbReference type="InterPro" id="IPR026302">
    <property type="entry name" value="NEDD4-bd_p2"/>
</dbReference>
<proteinExistence type="predicted"/>
<dbReference type="PROSITE" id="PS50158">
    <property type="entry name" value="ZF_CCHC"/>
    <property type="match status" value="1"/>
</dbReference>
<dbReference type="InterPro" id="IPR001878">
    <property type="entry name" value="Znf_CCHC"/>
</dbReference>
<dbReference type="Proteomes" id="UP000054498">
    <property type="component" value="Unassembled WGS sequence"/>
</dbReference>
<feature type="domain" description="CCHC-type" evidence="3">
    <location>
        <begin position="156"/>
        <end position="171"/>
    </location>
</feature>
<reference evidence="4 5" key="1">
    <citation type="journal article" date="2013" name="BMC Genomics">
        <title>Reconstruction of the lipid metabolism for the microalga Monoraphidium neglectum from its genome sequence reveals characteristics suitable for biofuel production.</title>
        <authorList>
            <person name="Bogen C."/>
            <person name="Al-Dilaimi A."/>
            <person name="Albersmeier A."/>
            <person name="Wichmann J."/>
            <person name="Grundmann M."/>
            <person name="Rupp O."/>
            <person name="Lauersen K.J."/>
            <person name="Blifernez-Klassen O."/>
            <person name="Kalinowski J."/>
            <person name="Goesmann A."/>
            <person name="Mussgnug J.H."/>
            <person name="Kruse O."/>
        </authorList>
    </citation>
    <scope>NUCLEOTIDE SEQUENCE [LARGE SCALE GENOMIC DNA]</scope>
    <source>
        <strain evidence="4 5">SAG 48.87</strain>
    </source>
</reference>
<dbReference type="Gene3D" id="3.40.50.300">
    <property type="entry name" value="P-loop containing nucleotide triphosphate hydrolases"/>
    <property type="match status" value="1"/>
</dbReference>
<dbReference type="SUPFAM" id="SSF57756">
    <property type="entry name" value="Retrovirus zinc finger-like domains"/>
    <property type="match status" value="1"/>
</dbReference>
<feature type="region of interest" description="Disordered" evidence="2">
    <location>
        <begin position="1"/>
        <end position="63"/>
    </location>
</feature>
<evidence type="ECO:0000313" key="5">
    <source>
        <dbReference type="Proteomes" id="UP000054498"/>
    </source>
</evidence>
<dbReference type="EMBL" id="KK102337">
    <property type="protein sequence ID" value="KIY98026.1"/>
    <property type="molecule type" value="Genomic_DNA"/>
</dbReference>
<dbReference type="Pfam" id="PF00098">
    <property type="entry name" value="zf-CCHC"/>
    <property type="match status" value="1"/>
</dbReference>
<dbReference type="GO" id="GO:0008270">
    <property type="term" value="F:zinc ion binding"/>
    <property type="evidence" value="ECO:0007669"/>
    <property type="project" value="UniProtKB-KW"/>
</dbReference>
<protein>
    <recommendedName>
        <fullName evidence="3">CCHC-type domain-containing protein</fullName>
    </recommendedName>
</protein>
<evidence type="ECO:0000313" key="4">
    <source>
        <dbReference type="EMBL" id="KIY98026.1"/>
    </source>
</evidence>
<dbReference type="PANTHER" id="PTHR13308">
    <property type="entry name" value="NEDD4-BINDING PROTEIN 2-LIKE 1"/>
    <property type="match status" value="1"/>
</dbReference>
<dbReference type="SUPFAM" id="SSF52540">
    <property type="entry name" value="P-loop containing nucleoside triphosphate hydrolases"/>
    <property type="match status" value="1"/>
</dbReference>
<keyword evidence="1" id="KW-0863">Zinc-finger</keyword>
<keyword evidence="5" id="KW-1185">Reference proteome</keyword>